<dbReference type="PROSITE" id="PS51257">
    <property type="entry name" value="PROKAR_LIPOPROTEIN"/>
    <property type="match status" value="1"/>
</dbReference>
<dbReference type="PRINTS" id="PR00420">
    <property type="entry name" value="RNGMNOXGNASE"/>
</dbReference>
<evidence type="ECO:0000259" key="1">
    <source>
        <dbReference type="Pfam" id="PF01494"/>
    </source>
</evidence>
<dbReference type="InterPro" id="IPR050407">
    <property type="entry name" value="Geranylgeranyl_reductase"/>
</dbReference>
<dbReference type="SUPFAM" id="SSF51905">
    <property type="entry name" value="FAD/NAD(P)-binding domain"/>
    <property type="match status" value="1"/>
</dbReference>
<keyword evidence="3" id="KW-1185">Reference proteome</keyword>
<gene>
    <name evidence="2" type="ORF">JI746_08190</name>
</gene>
<dbReference type="PANTHER" id="PTHR42685:SF22">
    <property type="entry name" value="CONDITIONED MEDIUM FACTOR RECEPTOR 1"/>
    <property type="match status" value="1"/>
</dbReference>
<dbReference type="InterPro" id="IPR002938">
    <property type="entry name" value="FAD-bd"/>
</dbReference>
<protein>
    <submittedName>
        <fullName evidence="2">NAD(P)/FAD-dependent oxidoreductase</fullName>
    </submittedName>
</protein>
<sequence length="386" mass="41697">MPVRGGAPAGQPVIYDLVVVGASFAGLACARAAALGGSRVLVIDKKPGAGARLHTTGMIVKDAVDTIPWLRDVPSELVRRIEGVRLYAPNLRHVDLHAPGYYFWATDVPRLMQWMVGIVQAAGAEVRYGALFTSVRREREHDPWSVVLGTGETVLCHYIVGADGPHSRVAKALGLSQNRQFLFGVEHEYAQADLEPNYLHCFLDSQLAPGYIGWGFAGVGVTQIGLARRVNPGSRQGRVDLAAFLRKTEGRVTPRGAPTSIRAGMIPCGGRLPVVARARALLVGDAAGLVSPATAGGIHAALRYGEEAGEAVARFIAGKVADPAGWLPRQYPRFRIKRVVRAVFEWTQGDWTYNLLLRTRAMRRIGERVYFHSKGTPALRSGAGQG</sequence>
<dbReference type="InterPro" id="IPR036188">
    <property type="entry name" value="FAD/NAD-bd_sf"/>
</dbReference>
<evidence type="ECO:0000313" key="2">
    <source>
        <dbReference type="EMBL" id="MBL0425084.1"/>
    </source>
</evidence>
<feature type="domain" description="FAD-binding" evidence="1">
    <location>
        <begin position="16"/>
        <end position="319"/>
    </location>
</feature>
<comment type="caution">
    <text evidence="2">The sequence shown here is derived from an EMBL/GenBank/DDBJ whole genome shotgun (WGS) entry which is preliminary data.</text>
</comment>
<proteinExistence type="predicted"/>
<accession>A0ABS1JLH0</accession>
<dbReference type="Proteomes" id="UP000622707">
    <property type="component" value="Unassembled WGS sequence"/>
</dbReference>
<evidence type="ECO:0000313" key="3">
    <source>
        <dbReference type="Proteomes" id="UP000622707"/>
    </source>
</evidence>
<name>A0ABS1JLH0_9BURK</name>
<dbReference type="PANTHER" id="PTHR42685">
    <property type="entry name" value="GERANYLGERANYL DIPHOSPHATE REDUCTASE"/>
    <property type="match status" value="1"/>
</dbReference>
<organism evidence="2 3">
    <name type="scientific">Ramlibacter alkalitolerans</name>
    <dbReference type="NCBI Taxonomy" id="2039631"/>
    <lineage>
        <taxon>Bacteria</taxon>
        <taxon>Pseudomonadati</taxon>
        <taxon>Pseudomonadota</taxon>
        <taxon>Betaproteobacteria</taxon>
        <taxon>Burkholderiales</taxon>
        <taxon>Comamonadaceae</taxon>
        <taxon>Ramlibacter</taxon>
    </lineage>
</organism>
<dbReference type="Pfam" id="PF01494">
    <property type="entry name" value="FAD_binding_3"/>
    <property type="match status" value="1"/>
</dbReference>
<reference evidence="2 3" key="1">
    <citation type="journal article" date="2017" name="Int. J. Syst. Evol. Microbiol.">
        <title>Ramlibacter alkalitolerans sp. nov., alkali-tolerant bacterium isolated from soil of ginseng.</title>
        <authorList>
            <person name="Lee D.H."/>
            <person name="Cha C.J."/>
        </authorList>
    </citation>
    <scope>NUCLEOTIDE SEQUENCE [LARGE SCALE GENOMIC DNA]</scope>
    <source>
        <strain evidence="2 3">KACC 19305</strain>
    </source>
</reference>
<dbReference type="Gene3D" id="3.50.50.60">
    <property type="entry name" value="FAD/NAD(P)-binding domain"/>
    <property type="match status" value="1"/>
</dbReference>
<dbReference type="EMBL" id="JAEQND010000004">
    <property type="protein sequence ID" value="MBL0425084.1"/>
    <property type="molecule type" value="Genomic_DNA"/>
</dbReference>